<dbReference type="PANTHER" id="PTHR12857:SF0">
    <property type="entry name" value="CXXC MOTIF CONTAINING ZINC BINDING PROTEIN"/>
    <property type="match status" value="1"/>
</dbReference>
<dbReference type="InterPro" id="IPR008584">
    <property type="entry name" value="CXXC_Zn-binding_euk"/>
</dbReference>
<evidence type="ECO:0000313" key="4">
    <source>
        <dbReference type="EMBL" id="OQR78943.1"/>
    </source>
</evidence>
<dbReference type="STRING" id="418985.A0A1V9XZS0"/>
<evidence type="ECO:0000256" key="2">
    <source>
        <dbReference type="ARBA" id="ARBA00022723"/>
    </source>
</evidence>
<dbReference type="AlphaFoldDB" id="A0A1V9XZS0"/>
<dbReference type="OrthoDB" id="10248838at2759"/>
<comment type="similarity">
    <text evidence="1">Belongs to the UPF0587 family.</text>
</comment>
<accession>A0A1V9XZS0</accession>
<name>A0A1V9XZS0_9ACAR</name>
<comment type="caution">
    <text evidence="4">The sequence shown here is derived from an EMBL/GenBank/DDBJ whole genome shotgun (WGS) entry which is preliminary data.</text>
</comment>
<dbReference type="PANTHER" id="PTHR12857">
    <property type="entry name" value="CXXC MOTIF CONTAINING ZINC BINDING PROTEIN"/>
    <property type="match status" value="1"/>
</dbReference>
<keyword evidence="2" id="KW-0479">Metal-binding</keyword>
<reference evidence="4 5" key="1">
    <citation type="journal article" date="2017" name="Gigascience">
        <title>Draft genome of the honey bee ectoparasitic mite, Tropilaelaps mercedesae, is shaped by the parasitic life history.</title>
        <authorList>
            <person name="Dong X."/>
            <person name="Armstrong S.D."/>
            <person name="Xia D."/>
            <person name="Makepeace B.L."/>
            <person name="Darby A.C."/>
            <person name="Kadowaki T."/>
        </authorList>
    </citation>
    <scope>NUCLEOTIDE SEQUENCE [LARGE SCALE GENOMIC DNA]</scope>
    <source>
        <strain evidence="4">Wuxi-XJTLU</strain>
    </source>
</reference>
<dbReference type="GO" id="GO:0008270">
    <property type="term" value="F:zinc ion binding"/>
    <property type="evidence" value="ECO:0007669"/>
    <property type="project" value="TreeGrafter"/>
</dbReference>
<proteinExistence type="inferred from homology"/>
<evidence type="ECO:0000256" key="1">
    <source>
        <dbReference type="ARBA" id="ARBA00007818"/>
    </source>
</evidence>
<dbReference type="FunCoup" id="A0A1V9XZS0">
    <property type="interactions" value="955"/>
</dbReference>
<keyword evidence="5" id="KW-1185">Reference proteome</keyword>
<sequence length="157" mass="18200">MVKIGLEFCANLENLVSISPADDSYVWYLKLKCGCCGEITDNWISLELHEKQSLRDGRGDANIVIKCKFCLRVNTMDILPDTRNPYSNSDEFQLIVVFDCRGIEPVDFDPREGWVAKTEDGRTFTEVDLTEKEWVDYDDKRRQTVGVYEVKSKFRKL</sequence>
<dbReference type="Proteomes" id="UP000192247">
    <property type="component" value="Unassembled WGS sequence"/>
</dbReference>
<dbReference type="SUPFAM" id="SSF141678">
    <property type="entry name" value="MAL13P1.257-like"/>
    <property type="match status" value="1"/>
</dbReference>
<evidence type="ECO:0000313" key="5">
    <source>
        <dbReference type="Proteomes" id="UP000192247"/>
    </source>
</evidence>
<dbReference type="Pfam" id="PF05907">
    <property type="entry name" value="CXXC_Zn-b_euk"/>
    <property type="match status" value="1"/>
</dbReference>
<dbReference type="InParanoid" id="A0A1V9XZS0"/>
<organism evidence="4 5">
    <name type="scientific">Tropilaelaps mercedesae</name>
    <dbReference type="NCBI Taxonomy" id="418985"/>
    <lineage>
        <taxon>Eukaryota</taxon>
        <taxon>Metazoa</taxon>
        <taxon>Ecdysozoa</taxon>
        <taxon>Arthropoda</taxon>
        <taxon>Chelicerata</taxon>
        <taxon>Arachnida</taxon>
        <taxon>Acari</taxon>
        <taxon>Parasitiformes</taxon>
        <taxon>Mesostigmata</taxon>
        <taxon>Gamasina</taxon>
        <taxon>Dermanyssoidea</taxon>
        <taxon>Laelapidae</taxon>
        <taxon>Tropilaelaps</taxon>
    </lineage>
</organism>
<keyword evidence="3" id="KW-0862">Zinc</keyword>
<gene>
    <name evidence="4" type="ORF">BIW11_06073</name>
</gene>
<dbReference type="EMBL" id="MNPL01001644">
    <property type="protein sequence ID" value="OQR78943.1"/>
    <property type="molecule type" value="Genomic_DNA"/>
</dbReference>
<evidence type="ECO:0000256" key="3">
    <source>
        <dbReference type="ARBA" id="ARBA00022833"/>
    </source>
</evidence>
<protein>
    <submittedName>
        <fullName evidence="4">Uncharacterized protein</fullName>
    </submittedName>
</protein>